<organism evidence="5 6">
    <name type="scientific">Pseudogemmatithrix spongiicola</name>
    <dbReference type="NCBI Taxonomy" id="3062599"/>
    <lineage>
        <taxon>Bacteria</taxon>
        <taxon>Pseudomonadati</taxon>
        <taxon>Gemmatimonadota</taxon>
        <taxon>Gemmatimonadia</taxon>
        <taxon>Gemmatimonadales</taxon>
        <taxon>Gemmatimonadaceae</taxon>
        <taxon>Pseudogemmatithrix</taxon>
    </lineage>
</organism>
<evidence type="ECO:0000259" key="3">
    <source>
        <dbReference type="PROSITE" id="PS51782"/>
    </source>
</evidence>
<keyword evidence="2" id="KW-0732">Signal</keyword>
<reference evidence="5" key="1">
    <citation type="submission" date="2023-07" db="EMBL/GenBank/DDBJ databases">
        <authorList>
            <person name="Haufschild T."/>
            <person name="Kallscheuer N."/>
            <person name="Hammer J."/>
            <person name="Kohn T."/>
            <person name="Kabuu M."/>
            <person name="Jogler M."/>
            <person name="Wohfarth N."/>
            <person name="Heuer A."/>
            <person name="Rohde M."/>
            <person name="van Teeseling M.C.F."/>
            <person name="Jogler C."/>
        </authorList>
    </citation>
    <scope>NUCLEOTIDE SEQUENCE</scope>
    <source>
        <strain evidence="4">Strain 138</strain>
        <strain evidence="5">Strain 318</strain>
    </source>
</reference>
<dbReference type="InterPro" id="IPR036779">
    <property type="entry name" value="LysM_dom_sf"/>
</dbReference>
<dbReference type="InterPro" id="IPR052196">
    <property type="entry name" value="Bact_Kbp"/>
</dbReference>
<accession>A0AA49Q4Z3</accession>
<evidence type="ECO:0000313" key="6">
    <source>
        <dbReference type="Proteomes" id="UP001229955"/>
    </source>
</evidence>
<proteinExistence type="predicted"/>
<dbReference type="PANTHER" id="PTHR34700">
    <property type="entry name" value="POTASSIUM BINDING PROTEIN KBP"/>
    <property type="match status" value="1"/>
</dbReference>
<feature type="signal peptide" evidence="2">
    <location>
        <begin position="1"/>
        <end position="22"/>
    </location>
</feature>
<keyword evidence="6" id="KW-1185">Reference proteome</keyword>
<gene>
    <name evidence="4" type="ORF">Strain138_001816</name>
    <name evidence="5" type="ORF">Strain318_001815</name>
</gene>
<sequence>MTRNLLLLTSVLAGLAMAPVGAAAQGETRTHTVKAGDTLWDLARQYLGDPFRWPEIYRRNQSTIQDPNLIYPDQVIVISGDVAASAGTPADPAAPAETRTDSMVVMDSSGAEVPQQPQGPPPSMTIFNPDRFRVVRGERQSLRIQEAPAAVRLGDFLQAPFMWDGTGVAGAGRVIEGASTDGIGIRNTQRPLQYMEELWFQVPEGAEGAVDQRFLMFRYGPTLEGRGRVVIPTGVVKVTQASQARRARGVVVAKFEDVFPGHLVMALDTLRMEPGVYPARVEFGLATTIAYMYGEPVLPPVGHQIIFAASETDGLVPGDQLTLSIPGTKAADGSQMPPQDVAVAQVTRVTRWGASAIIISQTDGGVRTGMAARVTGKMP</sequence>
<accession>A0AA49K043</accession>
<dbReference type="EMBL" id="CP130612">
    <property type="protein sequence ID" value="WKW12523.1"/>
    <property type="molecule type" value="Genomic_DNA"/>
</dbReference>
<dbReference type="PROSITE" id="PS51782">
    <property type="entry name" value="LYSM"/>
    <property type="match status" value="1"/>
</dbReference>
<evidence type="ECO:0000256" key="1">
    <source>
        <dbReference type="SAM" id="MobiDB-lite"/>
    </source>
</evidence>
<dbReference type="Proteomes" id="UP001229955">
    <property type="component" value="Chromosome"/>
</dbReference>
<name>A0AA49K043_9BACT</name>
<feature type="chain" id="PRO_5041377509" evidence="2">
    <location>
        <begin position="23"/>
        <end position="379"/>
    </location>
</feature>
<dbReference type="InterPro" id="IPR018392">
    <property type="entry name" value="LysM"/>
</dbReference>
<dbReference type="RefSeq" id="WP_367885400.1">
    <property type="nucleotide sequence ID" value="NZ_CP130612.1"/>
</dbReference>
<dbReference type="PANTHER" id="PTHR34700:SF4">
    <property type="entry name" value="PHAGE-LIKE ELEMENT PBSX PROTEIN XKDP"/>
    <property type="match status" value="1"/>
</dbReference>
<dbReference type="EMBL" id="CP130613">
    <property type="protein sequence ID" value="WKW15430.1"/>
    <property type="molecule type" value="Genomic_DNA"/>
</dbReference>
<dbReference type="Gene3D" id="3.10.350.10">
    <property type="entry name" value="LysM domain"/>
    <property type="match status" value="1"/>
</dbReference>
<dbReference type="SUPFAM" id="SSF54106">
    <property type="entry name" value="LysM domain"/>
    <property type="match status" value="1"/>
</dbReference>
<evidence type="ECO:0000313" key="5">
    <source>
        <dbReference type="EMBL" id="WKW15430.1"/>
    </source>
</evidence>
<evidence type="ECO:0000256" key="2">
    <source>
        <dbReference type="SAM" id="SignalP"/>
    </source>
</evidence>
<feature type="domain" description="LysM" evidence="3">
    <location>
        <begin position="29"/>
        <end position="78"/>
    </location>
</feature>
<dbReference type="Pfam" id="PF01476">
    <property type="entry name" value="LysM"/>
    <property type="match status" value="1"/>
</dbReference>
<dbReference type="CDD" id="cd00118">
    <property type="entry name" value="LysM"/>
    <property type="match status" value="1"/>
</dbReference>
<feature type="region of interest" description="Disordered" evidence="1">
    <location>
        <begin position="106"/>
        <end position="125"/>
    </location>
</feature>
<dbReference type="SMART" id="SM00257">
    <property type="entry name" value="LysM"/>
    <property type="match status" value="1"/>
</dbReference>
<dbReference type="KEGG" id="pspc:Strain318_001815"/>
<evidence type="ECO:0000313" key="4">
    <source>
        <dbReference type="EMBL" id="WKW12523.1"/>
    </source>
</evidence>
<dbReference type="AlphaFoldDB" id="A0AA49K043"/>
<protein>
    <submittedName>
        <fullName evidence="5">LysM peptidoglycan-binding domain-containing protein</fullName>
    </submittedName>
</protein>